<comment type="caution">
    <text evidence="1">The sequence shown here is derived from an EMBL/GenBank/DDBJ whole genome shotgun (WGS) entry which is preliminary data.</text>
</comment>
<keyword evidence="2" id="KW-1185">Reference proteome</keyword>
<dbReference type="EMBL" id="JACJJC010000106">
    <property type="protein sequence ID" value="MBM6705094.1"/>
    <property type="molecule type" value="Genomic_DNA"/>
</dbReference>
<name>A0ABS2DUY5_9BURK</name>
<dbReference type="InterPro" id="IPR015424">
    <property type="entry name" value="PyrdxlP-dep_Trfase"/>
</dbReference>
<dbReference type="PANTHER" id="PTHR46577:SF1">
    <property type="entry name" value="HTH-TYPE TRANSCRIPTIONAL REGULATORY PROTEIN GABR"/>
    <property type="match status" value="1"/>
</dbReference>
<dbReference type="InterPro" id="IPR015421">
    <property type="entry name" value="PyrdxlP-dep_Trfase_major"/>
</dbReference>
<dbReference type="PANTHER" id="PTHR46577">
    <property type="entry name" value="HTH-TYPE TRANSCRIPTIONAL REGULATORY PROTEIN GABR"/>
    <property type="match status" value="1"/>
</dbReference>
<dbReference type="Proteomes" id="UP000715095">
    <property type="component" value="Unassembled WGS sequence"/>
</dbReference>
<organism evidence="1 2">
    <name type="scientific">Sutterella massiliensis</name>
    <dbReference type="NCBI Taxonomy" id="1816689"/>
    <lineage>
        <taxon>Bacteria</taxon>
        <taxon>Pseudomonadati</taxon>
        <taxon>Pseudomonadota</taxon>
        <taxon>Betaproteobacteria</taxon>
        <taxon>Burkholderiales</taxon>
        <taxon>Sutterellaceae</taxon>
        <taxon>Sutterella</taxon>
    </lineage>
</organism>
<protein>
    <recommendedName>
        <fullName evidence="3">Aminotransferase class I/classII domain-containing protein</fullName>
    </recommendedName>
</protein>
<accession>A0ABS2DUY5</accession>
<gene>
    <name evidence="1" type="ORF">H6A60_11520</name>
</gene>
<evidence type="ECO:0000313" key="1">
    <source>
        <dbReference type="EMBL" id="MBM6705094.1"/>
    </source>
</evidence>
<evidence type="ECO:0008006" key="3">
    <source>
        <dbReference type="Google" id="ProtNLM"/>
    </source>
</evidence>
<dbReference type="InterPro" id="IPR051446">
    <property type="entry name" value="HTH_trans_reg/aminotransferase"/>
</dbReference>
<sequence length="181" mass="19925">MGRDGNSETVAYIESFSLLISPSFRIGYIVLPEAFAEVCTAAKYLSDRTSAESSQALLAEFLDSDSFDSFVRRLNRRYRQRFDLLRTTAEETLRPYGKLSPAQFGCRVALELNAPVDDKTLCADLARDGILLQPLSTNCRGNTKMNGLIFGFGTSSEAEIRSGVKKIAEYCESHTCPPGSA</sequence>
<dbReference type="SUPFAM" id="SSF53383">
    <property type="entry name" value="PLP-dependent transferases"/>
    <property type="match status" value="1"/>
</dbReference>
<reference evidence="1 2" key="1">
    <citation type="journal article" date="2021" name="Sci. Rep.">
        <title>The distribution of antibiotic resistance genes in chicken gut microbiota commensals.</title>
        <authorList>
            <person name="Juricova H."/>
            <person name="Matiasovicova J."/>
            <person name="Kubasova T."/>
            <person name="Cejkova D."/>
            <person name="Rychlik I."/>
        </authorList>
    </citation>
    <scope>NUCLEOTIDE SEQUENCE [LARGE SCALE GENOMIC DNA]</scope>
    <source>
        <strain evidence="1 2">An829</strain>
    </source>
</reference>
<proteinExistence type="predicted"/>
<dbReference type="Gene3D" id="3.40.640.10">
    <property type="entry name" value="Type I PLP-dependent aspartate aminotransferase-like (Major domain)"/>
    <property type="match status" value="1"/>
</dbReference>
<evidence type="ECO:0000313" key="2">
    <source>
        <dbReference type="Proteomes" id="UP000715095"/>
    </source>
</evidence>